<dbReference type="InterPro" id="IPR050708">
    <property type="entry name" value="T6SS_VgrG/RHS"/>
</dbReference>
<dbReference type="Proteomes" id="UP000000719">
    <property type="component" value="Chromosome"/>
</dbReference>
<dbReference type="InterPro" id="IPR006530">
    <property type="entry name" value="YD"/>
</dbReference>
<feature type="compositionally biased region" description="Acidic residues" evidence="3">
    <location>
        <begin position="169"/>
        <end position="189"/>
    </location>
</feature>
<dbReference type="InterPro" id="IPR056823">
    <property type="entry name" value="TEN-like_YD-shell"/>
</dbReference>
<evidence type="ECO:0000313" key="7">
    <source>
        <dbReference type="EMBL" id="ACL70610.1"/>
    </source>
</evidence>
<dbReference type="OrthoDB" id="9771173at2"/>
<evidence type="ECO:0000313" key="8">
    <source>
        <dbReference type="Proteomes" id="UP000000719"/>
    </source>
</evidence>
<dbReference type="Gene3D" id="1.10.101.10">
    <property type="entry name" value="PGBD-like superfamily/PGBD"/>
    <property type="match status" value="1"/>
</dbReference>
<dbReference type="PANTHER" id="PTHR32305:SF15">
    <property type="entry name" value="PROTEIN RHSA-RELATED"/>
    <property type="match status" value="1"/>
</dbReference>
<accession>B8CZ91</accession>
<dbReference type="HOGENOM" id="CLU_232649_0_0_9"/>
<keyword evidence="1" id="KW-0677">Repeat</keyword>
<dbReference type="InterPro" id="IPR022385">
    <property type="entry name" value="Rhs_assc_core"/>
</dbReference>
<dbReference type="eggNOG" id="COG0840">
    <property type="taxonomic scope" value="Bacteria"/>
</dbReference>
<reference evidence="7 8" key="1">
    <citation type="journal article" date="2009" name="PLoS ONE">
        <title>Genome analysis of the anaerobic thermohalophilic bacterium Halothermothrix orenii.</title>
        <authorList>
            <person name="Mavromatis K."/>
            <person name="Ivanova N."/>
            <person name="Anderson I."/>
            <person name="Lykidis A."/>
            <person name="Hooper S.D."/>
            <person name="Sun H."/>
            <person name="Kunin V."/>
            <person name="Lapidus A."/>
            <person name="Hugenholtz P."/>
            <person name="Patel B."/>
            <person name="Kyrpides N.C."/>
        </authorList>
    </citation>
    <scope>NUCLEOTIDE SEQUENCE [LARGE SCALE GENOMIC DNA]</scope>
    <source>
        <strain evidence="8">H 168 / OCM 544 / DSM 9562</strain>
    </source>
</reference>
<dbReference type="PANTHER" id="PTHR32305">
    <property type="match status" value="1"/>
</dbReference>
<dbReference type="InterPro" id="IPR045351">
    <property type="entry name" value="DUF6531"/>
</dbReference>
<evidence type="ECO:0000259" key="6">
    <source>
        <dbReference type="Pfam" id="PF25023"/>
    </source>
</evidence>
<dbReference type="NCBIfam" id="TIGR03696">
    <property type="entry name" value="Rhs_assc_core"/>
    <property type="match status" value="1"/>
</dbReference>
<feature type="region of interest" description="Disordered" evidence="3">
    <location>
        <begin position="1999"/>
        <end position="2019"/>
    </location>
</feature>
<evidence type="ECO:0000259" key="5">
    <source>
        <dbReference type="Pfam" id="PF20148"/>
    </source>
</evidence>
<dbReference type="EMBL" id="CP001098">
    <property type="protein sequence ID" value="ACL70610.1"/>
    <property type="molecule type" value="Genomic_DNA"/>
</dbReference>
<dbReference type="InterPro" id="IPR031325">
    <property type="entry name" value="RHS_repeat"/>
</dbReference>
<dbReference type="InterPro" id="IPR036366">
    <property type="entry name" value="PGBDSf"/>
</dbReference>
<feature type="domain" description="Peptidoglycan binding-like" evidence="4">
    <location>
        <begin position="2179"/>
        <end position="2232"/>
    </location>
</feature>
<name>B8CZ91_HALOH</name>
<evidence type="ECO:0000256" key="1">
    <source>
        <dbReference type="ARBA" id="ARBA00022737"/>
    </source>
</evidence>
<organism evidence="7 8">
    <name type="scientific">Halothermothrix orenii (strain H 168 / OCM 544 / DSM 9562)</name>
    <dbReference type="NCBI Taxonomy" id="373903"/>
    <lineage>
        <taxon>Bacteria</taxon>
        <taxon>Bacillati</taxon>
        <taxon>Bacillota</taxon>
        <taxon>Clostridia</taxon>
        <taxon>Halanaerobiales</taxon>
        <taxon>Halothermotrichaceae</taxon>
        <taxon>Halothermothrix</taxon>
    </lineage>
</organism>
<dbReference type="Gene3D" id="3.90.930.1">
    <property type="match status" value="1"/>
</dbReference>
<dbReference type="SUPFAM" id="SSF69304">
    <property type="entry name" value="Tricorn protease N-terminal domain"/>
    <property type="match status" value="1"/>
</dbReference>
<gene>
    <name evidence="7" type="ordered locus">Hore_18610</name>
</gene>
<dbReference type="Gene3D" id="2.180.10.10">
    <property type="entry name" value="RHS repeat-associated core"/>
    <property type="match status" value="5"/>
</dbReference>
<dbReference type="Pfam" id="PF01471">
    <property type="entry name" value="PG_binding_1"/>
    <property type="match status" value="1"/>
</dbReference>
<feature type="coiled-coil region" evidence="2">
    <location>
        <begin position="374"/>
        <end position="430"/>
    </location>
</feature>
<feature type="domain" description="DUF6531" evidence="5">
    <location>
        <begin position="312"/>
        <end position="367"/>
    </location>
</feature>
<dbReference type="eggNOG" id="COG3409">
    <property type="taxonomic scope" value="Bacteria"/>
</dbReference>
<dbReference type="KEGG" id="hor:Hore_18610"/>
<sequence>MRKLVLVSIMLIFILLFQMFFIVFDSGVIFANNGQDENDEEEEDDEESEENECDHPVTSTYYHWEYTSNSHWLEWEVYCVNCGKTLSTNSSSPEPHNITSSYKTKNSSKSRCTQIVTESCSTCGYTHTYEKTYNHTRGTTCSKCGTYYPTHEEEAEQKTGESNEKSGEGEDELDEGEEANDNADQEINDGEQSNTDANNEYGDTESDLSDAGEENDNAETDINNADENIGSSNDCTAEADQYNTSAEEGMGNSEYSQGESSDNFDETLACEEQAEGYEQDVNDIYNDLEETEDGNTDLMEGENNSANSDTAGDPVRYTTGEYVSKSTDLQINSVEPRIKVVRSYSNFDTSSFSFGRGWNFNYDTRIIIGIRANYIEQQEELQELAELVDETYQEAVIAYQEAMDAACESVEFAKEAVEDAEKAVNAARDAKDYALTAKNLAESGKINASEAKYYADSAFDHLNKCLEYADNSIQSGKEAENQAKFAREKATEARNIADIAIDLAESAVYHANRSGKQSVIDAAYAALNRANTLKTNALNEIDEADNNIETARKIKSDAQDLKNKVNNLNLADKIRQAKNTAENNYKTAEKTLVIARDVLELAEDTFNKVNNTLVLAEARLNEASQWKKELNDNYTVIENIDKINNRVQEIARQALLNREYSEAGRYRNQYNVDWSVNPARDEIGIGKIVLIDDKGTPHIYKILSEPDFESKITFPDGLKNYYPEGSLTEPVTITDDRLEILPDGKYLLTKKDKTTYLYSYFGRLLKIEEPNGRYLKFGYNENEQLVSIEDTFGRKVKIERVNGKIVKITDPVERVYTYDYEGNNLVAFTDPEGYTRRYSYNENGITGLTYPDGSGWKYYYTELNGIKVIDYQQDAAGNIIDFEYYPGTGETVVINRKGNKTTYRYNERHLTEEEINANYQSIIKRYDNNNNLVSITNQRGYTTSYTYDKNNNITSVTDAAGSIYFTYNDFNKITSITDKNGYTTNFYYDDRGNLTQIVYPDGSNKQYIYNDLGLLVVEIDQLGNRINYTYDGYGNITEKVYPDGSREKYEYDKVGRLIKRIKPDGGQISYHYDNNDNIIRVVDELGNEETFKYNSRGKIIEKIDPRGNVTRYEYDDRNNLSKIIDAEGNIKEIFYDEAENMTRKILAENVSYVYRYDNLDRLITATQVETGITTSYEYDPVGNLIAITDGEGRTTRFDYDGLNRRVREIDPLNNTVVYRYYPNNQLKSITDKNGNTTNFKYDCMGRLTEVINPIGERVQYKYDAAGNLVAEIDPMGNTTRYQYDCMNRLVKEIDPAGNEIQYEYDLSGNLIKVTDPEGNTTSYTYDLKGRVIKETNALGYSKTYEYDAVGNLITFTNEAGVKTTYKYDGLNRLVEIKDALGNSTKIGYTPLGKIAWREDALGNRTEFTYDSAGRLVKETDPEGNTVVYTYDKAGNLIKVTDELGYTTNYCYDKLNRLIEVVDALNNKVEYSYDPRGNLTMMVNEMGNTYQYHYDALDRLVKEINYQGKEQTYSYDANGNLIAKKDFNGNTTTYNYDELNRLLEVIFNGGNKKRFSYNRNGMMTRAQNDNLLQRYYYDGLSRLIKVEVEDDEGENYKIEYQYNELGQKTRVIYDDSNNLKDRVTGYEYDELMRLSRVELPDGGEIKYRYDKLNRIITRINNNRTATSYTYTPDGQVETITHWKGFIGHNQNIIQSYGYVYNARDERVLQVEENGEITAYQYDPAGRLAKVYYPFSDRKKIEDLKERFYYGLLPEWPEPYKYGLNIEEPLSWDKENNLYNQLNELTGKLEGSLAGMPGVGNSTRGQKGKGRLPELIISQGEGSLNFTDRIDLPYDVRNRVEELYSRIKNNGWGLDIYGDNFWVEEFTYDPAGNITEKRNGWGKIEYKYNDANQLAKAGNRQYEYDSNGNLIREELGHYYAEYHYNYENRLIKAVNNSHPHFLGGKSPFKGSVSYTYGPLGRKVKKVTDPQHGAKVGITKYIYDGTRTNVLVEYEIERFGGDHPGNNKPGKGHKHNNNPFNNAGKINRINEYYYGNGLIAMNYLSHPDRGRIHYGNNVSYYHKDALGSIILMTGRNGQVIDRYEYDAYGNPYSGRFEQGNNMNSYGFTGQRYEARLGVYTFAYRTYNPRVMRWITPDPVRDGMNWYTYVNGDPVNLWDPLGLCDIDPDSWRNIMKEQQPMMRGDDVEQVQTFLNQQGYDVTVDGILGPETAGAVRDYQEDKGLSVDGVVGPNTREEIKKDLGIEDVRHEIYFSHDTDKVYWTDNTGKIIKSWQASDDIIG</sequence>
<keyword evidence="8" id="KW-1185">Reference proteome</keyword>
<dbReference type="Pfam" id="PF05593">
    <property type="entry name" value="RHS_repeat"/>
    <property type="match status" value="4"/>
</dbReference>
<evidence type="ECO:0000256" key="3">
    <source>
        <dbReference type="SAM" id="MobiDB-lite"/>
    </source>
</evidence>
<proteinExistence type="predicted"/>
<feature type="domain" description="Teneurin-like YD-shell" evidence="6">
    <location>
        <begin position="1469"/>
        <end position="1606"/>
    </location>
</feature>
<protein>
    <submittedName>
        <fullName evidence="7">YD repeat protein</fullName>
    </submittedName>
</protein>
<dbReference type="InterPro" id="IPR002477">
    <property type="entry name" value="Peptidoglycan-bd-like"/>
</dbReference>
<feature type="region of interest" description="Disordered" evidence="3">
    <location>
        <begin position="152"/>
        <end position="236"/>
    </location>
</feature>
<dbReference type="SUPFAM" id="SSF47090">
    <property type="entry name" value="PGBD-like"/>
    <property type="match status" value="1"/>
</dbReference>
<feature type="compositionally biased region" description="Acidic residues" evidence="3">
    <location>
        <begin position="202"/>
        <end position="219"/>
    </location>
</feature>
<feature type="domain" description="Teneurin-like YD-shell" evidence="6">
    <location>
        <begin position="1025"/>
        <end position="1176"/>
    </location>
</feature>
<feature type="compositionally biased region" description="Basic and acidic residues" evidence="3">
    <location>
        <begin position="152"/>
        <end position="168"/>
    </location>
</feature>
<evidence type="ECO:0000256" key="2">
    <source>
        <dbReference type="SAM" id="Coils"/>
    </source>
</evidence>
<feature type="domain" description="Teneurin-like YD-shell" evidence="6">
    <location>
        <begin position="1231"/>
        <end position="1388"/>
    </location>
</feature>
<evidence type="ECO:0000259" key="4">
    <source>
        <dbReference type="Pfam" id="PF01471"/>
    </source>
</evidence>
<dbReference type="STRING" id="373903.Hore_18610"/>
<feature type="region of interest" description="Disordered" evidence="3">
    <location>
        <begin position="293"/>
        <end position="315"/>
    </location>
</feature>
<feature type="compositionally biased region" description="Polar residues" evidence="3">
    <location>
        <begin position="220"/>
        <end position="236"/>
    </location>
</feature>
<dbReference type="Pfam" id="PF20148">
    <property type="entry name" value="DUF6531"/>
    <property type="match status" value="1"/>
</dbReference>
<feature type="coiled-coil region" evidence="2">
    <location>
        <begin position="527"/>
        <end position="619"/>
    </location>
</feature>
<dbReference type="InterPro" id="IPR036365">
    <property type="entry name" value="PGBD-like_sf"/>
</dbReference>
<keyword evidence="2" id="KW-0175">Coiled coil</keyword>
<dbReference type="eggNOG" id="COG3209">
    <property type="taxonomic scope" value="Bacteria"/>
</dbReference>
<dbReference type="NCBIfam" id="TIGR01643">
    <property type="entry name" value="YD_repeat_2x"/>
    <property type="match status" value="17"/>
</dbReference>
<dbReference type="Pfam" id="PF25023">
    <property type="entry name" value="TEN_YD-shell"/>
    <property type="match status" value="3"/>
</dbReference>